<dbReference type="HAMAP" id="MF_01025">
    <property type="entry name" value="LeuA_type1"/>
    <property type="match status" value="1"/>
</dbReference>
<comment type="similarity">
    <text evidence="2 11">Belongs to the alpha-IPM synthase/homocitrate synthase family. LeuA type 1 subfamily.</text>
</comment>
<evidence type="ECO:0000313" key="13">
    <source>
        <dbReference type="EMBL" id="EMS80668.1"/>
    </source>
</evidence>
<evidence type="ECO:0000256" key="8">
    <source>
        <dbReference type="ARBA" id="ARBA00022723"/>
    </source>
</evidence>
<dbReference type="SUPFAM" id="SSF110921">
    <property type="entry name" value="2-isopropylmalate synthase LeuA, allosteric (dimerisation) domain"/>
    <property type="match status" value="1"/>
</dbReference>
<dbReference type="Pfam" id="PF08502">
    <property type="entry name" value="LeuA_dimer"/>
    <property type="match status" value="1"/>
</dbReference>
<dbReference type="RefSeq" id="WP_006964935.1">
    <property type="nucleotide sequence ID" value="NZ_APJX01000002.1"/>
</dbReference>
<keyword evidence="13" id="KW-0012">Acyltransferase</keyword>
<dbReference type="InterPro" id="IPR054691">
    <property type="entry name" value="LeuA/HCS_post-cat"/>
</dbReference>
<dbReference type="Proteomes" id="UP000014216">
    <property type="component" value="Unassembled WGS sequence"/>
</dbReference>
<accession>S0FZW3</accession>
<dbReference type="GO" id="GO:0030145">
    <property type="term" value="F:manganese ion binding"/>
    <property type="evidence" value="ECO:0007669"/>
    <property type="project" value="UniProtKB-UniRule"/>
</dbReference>
<dbReference type="Gene3D" id="3.20.20.70">
    <property type="entry name" value="Aldolase class I"/>
    <property type="match status" value="1"/>
</dbReference>
<dbReference type="EC" id="2.3.3.13" evidence="3 11"/>
<dbReference type="SUPFAM" id="SSF51569">
    <property type="entry name" value="Aldolase"/>
    <property type="match status" value="1"/>
</dbReference>
<comment type="pathway">
    <text evidence="1 11">Amino-acid biosynthesis; L-leucine biosynthesis; L-leucine from 3-methyl-2-oxobutanoate: step 1/4.</text>
</comment>
<dbReference type="OrthoDB" id="9803573at2"/>
<evidence type="ECO:0000256" key="7">
    <source>
        <dbReference type="ARBA" id="ARBA00022679"/>
    </source>
</evidence>
<name>S0FZW3_9BACT</name>
<protein>
    <recommendedName>
        <fullName evidence="4 11">2-isopropylmalate synthase</fullName>
        <ecNumber evidence="3 11">2.3.3.13</ecNumber>
    </recommendedName>
    <alternativeName>
        <fullName evidence="11">Alpha-IPM synthase</fullName>
    </alternativeName>
    <alternativeName>
        <fullName evidence="11">Alpha-isopropylmalate synthase</fullName>
    </alternativeName>
</protein>
<comment type="cofactor">
    <cofactor evidence="11">
        <name>Mn(2+)</name>
        <dbReference type="ChEBI" id="CHEBI:29035"/>
    </cofactor>
</comment>
<dbReference type="Gene3D" id="3.30.160.270">
    <property type="match status" value="1"/>
</dbReference>
<keyword evidence="11" id="KW-0963">Cytoplasm</keyword>
<dbReference type="CDD" id="cd07940">
    <property type="entry name" value="DRE_TIM_IPMS"/>
    <property type="match status" value="1"/>
</dbReference>
<dbReference type="InterPro" id="IPR005671">
    <property type="entry name" value="LeuA_bact_synth"/>
</dbReference>
<dbReference type="GO" id="GO:0005737">
    <property type="term" value="C:cytoplasm"/>
    <property type="evidence" value="ECO:0007669"/>
    <property type="project" value="UniProtKB-UniRule"/>
</dbReference>
<dbReference type="InterPro" id="IPR036230">
    <property type="entry name" value="LeuA_allosteric_dom_sf"/>
</dbReference>
<keyword evidence="9 11" id="KW-0464">Manganese</keyword>
<comment type="catalytic activity">
    <reaction evidence="11">
        <text>3-methyl-2-oxobutanoate + acetyl-CoA + H2O = (2S)-2-isopropylmalate + CoA + H(+)</text>
        <dbReference type="Rhea" id="RHEA:21524"/>
        <dbReference type="ChEBI" id="CHEBI:1178"/>
        <dbReference type="ChEBI" id="CHEBI:11851"/>
        <dbReference type="ChEBI" id="CHEBI:15377"/>
        <dbReference type="ChEBI" id="CHEBI:15378"/>
        <dbReference type="ChEBI" id="CHEBI:57287"/>
        <dbReference type="ChEBI" id="CHEBI:57288"/>
        <dbReference type="EC" id="2.3.3.13"/>
    </reaction>
</comment>
<evidence type="ECO:0000256" key="10">
    <source>
        <dbReference type="ARBA" id="ARBA00023304"/>
    </source>
</evidence>
<keyword evidence="14" id="KW-1185">Reference proteome</keyword>
<keyword evidence="8 11" id="KW-0479">Metal-binding</keyword>
<feature type="binding site" evidence="11">
    <location>
        <position position="204"/>
    </location>
    <ligand>
        <name>Mn(2+)</name>
        <dbReference type="ChEBI" id="CHEBI:29035"/>
    </ligand>
</feature>
<dbReference type="PATRIC" id="fig|1286635.3.peg.1339"/>
<keyword evidence="6 11" id="KW-0028">Amino-acid biosynthesis</keyword>
<keyword evidence="5 11" id="KW-0432">Leucine biosynthesis</keyword>
<dbReference type="AlphaFoldDB" id="S0FZW3"/>
<dbReference type="PROSITE" id="PS00815">
    <property type="entry name" value="AIPM_HOMOCIT_SYNTH_1"/>
    <property type="match status" value="1"/>
</dbReference>
<feature type="domain" description="Pyruvate carboxyltransferase" evidence="12">
    <location>
        <begin position="7"/>
        <end position="269"/>
    </location>
</feature>
<keyword evidence="7 11" id="KW-0808">Transferase</keyword>
<evidence type="ECO:0000256" key="4">
    <source>
        <dbReference type="ARBA" id="ARBA00018198"/>
    </source>
</evidence>
<keyword evidence="10 11" id="KW-0100">Branched-chain amino acid biosynthesis</keyword>
<evidence type="ECO:0000256" key="11">
    <source>
        <dbReference type="HAMAP-Rule" id="MF_01025"/>
    </source>
</evidence>
<evidence type="ECO:0000256" key="2">
    <source>
        <dbReference type="ARBA" id="ARBA00009396"/>
    </source>
</evidence>
<dbReference type="PROSITE" id="PS50991">
    <property type="entry name" value="PYR_CT"/>
    <property type="match status" value="1"/>
</dbReference>
<comment type="caution">
    <text evidence="13">The sequence shown here is derived from an EMBL/GenBank/DDBJ whole genome shotgun (WGS) entry which is preliminary data.</text>
</comment>
<dbReference type="UniPathway" id="UPA00048">
    <property type="reaction ID" value="UER00070"/>
</dbReference>
<proteinExistence type="inferred from homology"/>
<gene>
    <name evidence="11 13" type="primary">leuA</name>
    <name evidence="13" type="ORF">Dpo_2c03640</name>
</gene>
<feature type="region of interest" description="Regulatory domain" evidence="11">
    <location>
        <begin position="393"/>
        <end position="514"/>
    </location>
</feature>
<comment type="subunit">
    <text evidence="11">Homodimer.</text>
</comment>
<sequence>MNDQKHIIIFDTTLRDGEQSPGASMNQAEKLRIATQLELLGVDVIEAGFPAASDGDFEAVKKIAESLKKAQVAALCRANEADIRRGWDAVKDAVNPRIHTFIATSELHMKYKLQMEPADVLKKAVESVKLAASFTSNVEFSAEDGSRSDPDFLCTVFESVIDAGATTINLPDTVGYAVPEEFGKLVAYVIENTANIDQAVLSVHCHNDLGLATANTLAAIQNGARQVEVTINGLGERAGNTSMEEVVMSLKTRPNFFTHTTNIDTTRIYPTSRLVSMITGILIQPNRAIVGANAFAHEAGIHQDGVLKNPMTYEIMKPETVGISKNNLVLGKHSGRHALAAHVRSMGYDLSDEEINIVFQKFKNLADRKKQILDEDIEALINEGVLRTSEVFSLEYIHVLSGSTVFPTASVQLKIHGRLVQGALEGTGPIDAVYNIISKLTHTKSELLRFTISALTEGTDAQGEVTVRLKEDGVVALGKGADPDIITASALAYLNGLNRLEYLKANPPKEEAVL</sequence>
<feature type="binding site" evidence="11">
    <location>
        <position position="206"/>
    </location>
    <ligand>
        <name>Mn(2+)</name>
        <dbReference type="ChEBI" id="CHEBI:29035"/>
    </ligand>
</feature>
<evidence type="ECO:0000256" key="3">
    <source>
        <dbReference type="ARBA" id="ARBA00012973"/>
    </source>
</evidence>
<dbReference type="FunFam" id="3.20.20.70:FF:000010">
    <property type="entry name" value="2-isopropylmalate synthase"/>
    <property type="match status" value="1"/>
</dbReference>
<evidence type="ECO:0000259" key="12">
    <source>
        <dbReference type="PROSITE" id="PS50991"/>
    </source>
</evidence>
<dbReference type="NCBIfam" id="NF002087">
    <property type="entry name" value="PRK00915.1-4"/>
    <property type="match status" value="1"/>
</dbReference>
<dbReference type="NCBIfam" id="TIGR00973">
    <property type="entry name" value="leuA_bact"/>
    <property type="match status" value="1"/>
</dbReference>
<dbReference type="SMART" id="SM00917">
    <property type="entry name" value="LeuA_dimer"/>
    <property type="match status" value="1"/>
</dbReference>
<reference evidence="13 14" key="1">
    <citation type="journal article" date="2013" name="Genome Announc.">
        <title>Draft Genome Sequence of Desulfotignum phosphitoxidans DSM 13687 Strain FiPS-3.</title>
        <authorList>
            <person name="Poehlein A."/>
            <person name="Daniel R."/>
            <person name="Simeonova D.D."/>
        </authorList>
    </citation>
    <scope>NUCLEOTIDE SEQUENCE [LARGE SCALE GENOMIC DNA]</scope>
    <source>
        <strain evidence="13 14">DSM 13687</strain>
    </source>
</reference>
<dbReference type="GO" id="GO:0003852">
    <property type="term" value="F:2-isopropylmalate synthase activity"/>
    <property type="evidence" value="ECO:0007669"/>
    <property type="project" value="UniProtKB-UniRule"/>
</dbReference>
<organism evidence="13 14">
    <name type="scientific">Desulfotignum phosphitoxidans DSM 13687</name>
    <dbReference type="NCBI Taxonomy" id="1286635"/>
    <lineage>
        <taxon>Bacteria</taxon>
        <taxon>Pseudomonadati</taxon>
        <taxon>Thermodesulfobacteriota</taxon>
        <taxon>Desulfobacteria</taxon>
        <taxon>Desulfobacterales</taxon>
        <taxon>Desulfobacteraceae</taxon>
        <taxon>Desulfotignum</taxon>
    </lineage>
</organism>
<dbReference type="InterPro" id="IPR002034">
    <property type="entry name" value="AIPM/Hcit_synth_CS"/>
</dbReference>
<dbReference type="Pfam" id="PF22617">
    <property type="entry name" value="HCS_D2"/>
    <property type="match status" value="1"/>
</dbReference>
<dbReference type="InterPro" id="IPR013785">
    <property type="entry name" value="Aldolase_TIM"/>
</dbReference>
<evidence type="ECO:0000256" key="9">
    <source>
        <dbReference type="ARBA" id="ARBA00023211"/>
    </source>
</evidence>
<dbReference type="InterPro" id="IPR013709">
    <property type="entry name" value="2-isopropylmalate_synth_dimer"/>
</dbReference>
<dbReference type="PANTHER" id="PTHR10277:SF9">
    <property type="entry name" value="2-ISOPROPYLMALATE SYNTHASE 1, CHLOROPLASTIC-RELATED"/>
    <property type="match status" value="1"/>
</dbReference>
<evidence type="ECO:0000256" key="5">
    <source>
        <dbReference type="ARBA" id="ARBA00022430"/>
    </source>
</evidence>
<evidence type="ECO:0000256" key="6">
    <source>
        <dbReference type="ARBA" id="ARBA00022605"/>
    </source>
</evidence>
<dbReference type="Pfam" id="PF00682">
    <property type="entry name" value="HMGL-like"/>
    <property type="match status" value="1"/>
</dbReference>
<dbReference type="PROSITE" id="PS00816">
    <property type="entry name" value="AIPM_HOMOCIT_SYNTH_2"/>
    <property type="match status" value="1"/>
</dbReference>
<comment type="function">
    <text evidence="11">Catalyzes the condensation of the acetyl group of acetyl-CoA with 3-methyl-2-oxobutanoate (2-ketoisovalerate) to form 3-carboxy-3-hydroxy-4-methylpentanoate (2-isopropylmalate).</text>
</comment>
<dbReference type="InterPro" id="IPR050073">
    <property type="entry name" value="2-IPM_HCS-like"/>
</dbReference>
<dbReference type="GO" id="GO:0009098">
    <property type="term" value="P:L-leucine biosynthetic process"/>
    <property type="evidence" value="ECO:0007669"/>
    <property type="project" value="UniProtKB-UniRule"/>
</dbReference>
<dbReference type="InterPro" id="IPR000891">
    <property type="entry name" value="PYR_CT"/>
</dbReference>
<dbReference type="FunFam" id="1.10.238.260:FF:000001">
    <property type="entry name" value="2-isopropylmalate synthase"/>
    <property type="match status" value="1"/>
</dbReference>
<dbReference type="Gene3D" id="1.10.238.260">
    <property type="match status" value="1"/>
</dbReference>
<dbReference type="NCBIfam" id="NF002086">
    <property type="entry name" value="PRK00915.1-3"/>
    <property type="match status" value="1"/>
</dbReference>
<evidence type="ECO:0000256" key="1">
    <source>
        <dbReference type="ARBA" id="ARBA00004689"/>
    </source>
</evidence>
<dbReference type="FunFam" id="3.30.160.270:FF:000003">
    <property type="entry name" value="2-isopropylmalate synthase"/>
    <property type="match status" value="1"/>
</dbReference>
<evidence type="ECO:0000313" key="14">
    <source>
        <dbReference type="Proteomes" id="UP000014216"/>
    </source>
</evidence>
<feature type="binding site" evidence="11">
    <location>
        <position position="240"/>
    </location>
    <ligand>
        <name>Mn(2+)</name>
        <dbReference type="ChEBI" id="CHEBI:29035"/>
    </ligand>
</feature>
<dbReference type="GO" id="GO:0003985">
    <property type="term" value="F:acetyl-CoA C-acetyltransferase activity"/>
    <property type="evidence" value="ECO:0007669"/>
    <property type="project" value="UniProtKB-UniRule"/>
</dbReference>
<dbReference type="PANTHER" id="PTHR10277">
    <property type="entry name" value="HOMOCITRATE SYNTHASE-RELATED"/>
    <property type="match status" value="1"/>
</dbReference>
<dbReference type="EMBL" id="APJX01000002">
    <property type="protein sequence ID" value="EMS80668.1"/>
    <property type="molecule type" value="Genomic_DNA"/>
</dbReference>
<feature type="binding site" evidence="11">
    <location>
        <position position="16"/>
    </location>
    <ligand>
        <name>Mn(2+)</name>
        <dbReference type="ChEBI" id="CHEBI:29035"/>
    </ligand>
</feature>